<evidence type="ECO:0000259" key="2">
    <source>
        <dbReference type="PROSITE" id="PS51186"/>
    </source>
</evidence>
<dbReference type="InterPro" id="IPR000182">
    <property type="entry name" value="GNAT_dom"/>
</dbReference>
<dbReference type="Gene3D" id="3.40.630.30">
    <property type="match status" value="1"/>
</dbReference>
<dbReference type="PANTHER" id="PTHR43792">
    <property type="entry name" value="GNAT FAMILY, PUTATIVE (AFU_ORTHOLOGUE AFUA_3G00765)-RELATED-RELATED"/>
    <property type="match status" value="1"/>
</dbReference>
<proteinExistence type="predicted"/>
<evidence type="ECO:0000256" key="1">
    <source>
        <dbReference type="SAM" id="MobiDB-lite"/>
    </source>
</evidence>
<keyword evidence="4" id="KW-1185">Reference proteome</keyword>
<evidence type="ECO:0000313" key="3">
    <source>
        <dbReference type="EMBL" id="GAA2502490.1"/>
    </source>
</evidence>
<comment type="caution">
    <text evidence="3">The sequence shown here is derived from an EMBL/GenBank/DDBJ whole genome shotgun (WGS) entry which is preliminary data.</text>
</comment>
<accession>A0ABP5ZQB0</accession>
<sequence>MAPAPDKVEATGPGGGHRAGAVADSRREPFIGEDGAMTEILTPRLLLRRWRDDDLLPMAEIDADPEVMRWIGDGSVRDLEETAEDIERWEEEWDEEGFGLFAVELLASGELIGFAGLSVPEYLPEVLPAVEIVWRLGRPFWGQGYASEAAHAVLEFALQDRGLDRVVSIARLGNDAAENVMRKLGMAPERETTHPVHGVPLHVHAIDLTEYQG</sequence>
<feature type="domain" description="N-acetyltransferase" evidence="2">
    <location>
        <begin position="45"/>
        <end position="206"/>
    </location>
</feature>
<dbReference type="InterPro" id="IPR016181">
    <property type="entry name" value="Acyl_CoA_acyltransferase"/>
</dbReference>
<dbReference type="Proteomes" id="UP001499942">
    <property type="component" value="Unassembled WGS sequence"/>
</dbReference>
<feature type="region of interest" description="Disordered" evidence="1">
    <location>
        <begin position="1"/>
        <end position="28"/>
    </location>
</feature>
<reference evidence="4" key="1">
    <citation type="journal article" date="2019" name="Int. J. Syst. Evol. Microbiol.">
        <title>The Global Catalogue of Microorganisms (GCM) 10K type strain sequencing project: providing services to taxonomists for standard genome sequencing and annotation.</title>
        <authorList>
            <consortium name="The Broad Institute Genomics Platform"/>
            <consortium name="The Broad Institute Genome Sequencing Center for Infectious Disease"/>
            <person name="Wu L."/>
            <person name="Ma J."/>
        </authorList>
    </citation>
    <scope>NUCLEOTIDE SEQUENCE [LARGE SCALE GENOMIC DNA]</scope>
    <source>
        <strain evidence="4">JCM 5062</strain>
    </source>
</reference>
<dbReference type="EMBL" id="BAAASR010000020">
    <property type="protein sequence ID" value="GAA2502490.1"/>
    <property type="molecule type" value="Genomic_DNA"/>
</dbReference>
<gene>
    <name evidence="3" type="ORF">GCM10010393_38660</name>
</gene>
<dbReference type="PANTHER" id="PTHR43792:SF1">
    <property type="entry name" value="N-ACETYLTRANSFERASE DOMAIN-CONTAINING PROTEIN"/>
    <property type="match status" value="1"/>
</dbReference>
<protein>
    <submittedName>
        <fullName evidence="3">GNAT family N-acetyltransferase</fullName>
    </submittedName>
</protein>
<organism evidence="3 4">
    <name type="scientific">Streptomyces gobitricini</name>
    <dbReference type="NCBI Taxonomy" id="68211"/>
    <lineage>
        <taxon>Bacteria</taxon>
        <taxon>Bacillati</taxon>
        <taxon>Actinomycetota</taxon>
        <taxon>Actinomycetes</taxon>
        <taxon>Kitasatosporales</taxon>
        <taxon>Streptomycetaceae</taxon>
        <taxon>Streptomyces</taxon>
    </lineage>
</organism>
<dbReference type="InterPro" id="IPR051531">
    <property type="entry name" value="N-acetyltransferase"/>
</dbReference>
<name>A0ABP5ZQB0_9ACTN</name>
<dbReference type="Pfam" id="PF13302">
    <property type="entry name" value="Acetyltransf_3"/>
    <property type="match status" value="1"/>
</dbReference>
<evidence type="ECO:0000313" key="4">
    <source>
        <dbReference type="Proteomes" id="UP001499942"/>
    </source>
</evidence>
<dbReference type="PROSITE" id="PS51186">
    <property type="entry name" value="GNAT"/>
    <property type="match status" value="1"/>
</dbReference>
<dbReference type="SUPFAM" id="SSF55729">
    <property type="entry name" value="Acyl-CoA N-acyltransferases (Nat)"/>
    <property type="match status" value="1"/>
</dbReference>